<evidence type="ECO:0000259" key="3">
    <source>
        <dbReference type="PROSITE" id="PS51462"/>
    </source>
</evidence>
<evidence type="ECO:0000256" key="2">
    <source>
        <dbReference type="RuleBase" id="RU003476"/>
    </source>
</evidence>
<dbReference type="PROSITE" id="PS00893">
    <property type="entry name" value="NUDIX_BOX"/>
    <property type="match status" value="1"/>
</dbReference>
<dbReference type="GO" id="GO:0016787">
    <property type="term" value="F:hydrolase activity"/>
    <property type="evidence" value="ECO:0007669"/>
    <property type="project" value="UniProtKB-KW"/>
</dbReference>
<dbReference type="SUPFAM" id="SSF55811">
    <property type="entry name" value="Nudix"/>
    <property type="match status" value="1"/>
</dbReference>
<name>A0ABZ2KJI9_9BACT</name>
<dbReference type="InterPro" id="IPR015797">
    <property type="entry name" value="NUDIX_hydrolase-like_dom_sf"/>
</dbReference>
<dbReference type="InterPro" id="IPR000086">
    <property type="entry name" value="NUDIX_hydrolase_dom"/>
</dbReference>
<dbReference type="Pfam" id="PF00293">
    <property type="entry name" value="NUDIX"/>
    <property type="match status" value="1"/>
</dbReference>
<dbReference type="EMBL" id="CP089982">
    <property type="protein sequence ID" value="WXA98835.1"/>
    <property type="molecule type" value="Genomic_DNA"/>
</dbReference>
<dbReference type="InterPro" id="IPR020476">
    <property type="entry name" value="Nudix_hydrolase"/>
</dbReference>
<dbReference type="Proteomes" id="UP001379533">
    <property type="component" value="Chromosome"/>
</dbReference>
<accession>A0ABZ2KJI9</accession>
<organism evidence="4 5">
    <name type="scientific">Pendulispora brunnea</name>
    <dbReference type="NCBI Taxonomy" id="2905690"/>
    <lineage>
        <taxon>Bacteria</taxon>
        <taxon>Pseudomonadati</taxon>
        <taxon>Myxococcota</taxon>
        <taxon>Myxococcia</taxon>
        <taxon>Myxococcales</taxon>
        <taxon>Sorangiineae</taxon>
        <taxon>Pendulisporaceae</taxon>
        <taxon>Pendulispora</taxon>
    </lineage>
</organism>
<evidence type="ECO:0000313" key="4">
    <source>
        <dbReference type="EMBL" id="WXA98835.1"/>
    </source>
</evidence>
<evidence type="ECO:0000256" key="1">
    <source>
        <dbReference type="ARBA" id="ARBA00022801"/>
    </source>
</evidence>
<dbReference type="PANTHER" id="PTHR43736">
    <property type="entry name" value="ADP-RIBOSE PYROPHOSPHATASE"/>
    <property type="match status" value="1"/>
</dbReference>
<dbReference type="PROSITE" id="PS51462">
    <property type="entry name" value="NUDIX"/>
    <property type="match status" value="1"/>
</dbReference>
<feature type="domain" description="Nudix hydrolase" evidence="3">
    <location>
        <begin position="25"/>
        <end position="163"/>
    </location>
</feature>
<gene>
    <name evidence="4" type="ORF">LZC95_18660</name>
</gene>
<dbReference type="PANTHER" id="PTHR43736:SF1">
    <property type="entry name" value="DIHYDRONEOPTERIN TRIPHOSPHATE DIPHOSPHATASE"/>
    <property type="match status" value="1"/>
</dbReference>
<dbReference type="CDD" id="cd02883">
    <property type="entry name" value="NUDIX_Hydrolase"/>
    <property type="match status" value="1"/>
</dbReference>
<proteinExistence type="inferred from homology"/>
<evidence type="ECO:0000313" key="5">
    <source>
        <dbReference type="Proteomes" id="UP001379533"/>
    </source>
</evidence>
<dbReference type="Gene3D" id="3.90.79.10">
    <property type="entry name" value="Nucleoside Triphosphate Pyrophosphohydrolase"/>
    <property type="match status" value="1"/>
</dbReference>
<reference evidence="4 5" key="1">
    <citation type="submission" date="2021-12" db="EMBL/GenBank/DDBJ databases">
        <title>Discovery of the Pendulisporaceae a myxobacterial family with distinct sporulation behavior and unique specialized metabolism.</title>
        <authorList>
            <person name="Garcia R."/>
            <person name="Popoff A."/>
            <person name="Bader C.D."/>
            <person name="Loehr J."/>
            <person name="Walesch S."/>
            <person name="Walt C."/>
            <person name="Boldt J."/>
            <person name="Bunk B."/>
            <person name="Haeckl F.J.F.P.J."/>
            <person name="Gunesch A.P."/>
            <person name="Birkelbach J."/>
            <person name="Nuebel U."/>
            <person name="Pietschmann T."/>
            <person name="Bach T."/>
            <person name="Mueller R."/>
        </authorList>
    </citation>
    <scope>NUCLEOTIDE SEQUENCE [LARGE SCALE GENOMIC DNA]</scope>
    <source>
        <strain evidence="4 5">MSr12523</strain>
    </source>
</reference>
<protein>
    <submittedName>
        <fullName evidence="4">NUDIX hydrolase</fullName>
    </submittedName>
</protein>
<dbReference type="PRINTS" id="PR00502">
    <property type="entry name" value="NUDIXFAMILY"/>
</dbReference>
<comment type="similarity">
    <text evidence="2">Belongs to the Nudix hydrolase family.</text>
</comment>
<sequence length="172" mass="19384">MNFSPLGILPKGALKVIYEVARHLLRRPVVGIVIAAHTRDGRWLLIRRADTGTWAMPGGTLEWGETLSSTMVRELLEETGVREPVFERLVGVFSRPDRDIRFHAVNVLVRCEIEPPETSKTSQTSQTSEVNPLEIREVRLFREDDVPRPLAMGLDDLFDLARQAGSKDAILE</sequence>
<dbReference type="InterPro" id="IPR020084">
    <property type="entry name" value="NUDIX_hydrolase_CS"/>
</dbReference>
<keyword evidence="1 2" id="KW-0378">Hydrolase</keyword>
<keyword evidence="5" id="KW-1185">Reference proteome</keyword>
<dbReference type="RefSeq" id="WP_394849455.1">
    <property type="nucleotide sequence ID" value="NZ_CP089982.1"/>
</dbReference>